<dbReference type="Proteomes" id="UP001195483">
    <property type="component" value="Unassembled WGS sequence"/>
</dbReference>
<reference evidence="2" key="1">
    <citation type="journal article" date="2021" name="Genome Biol. Evol.">
        <title>A High-Quality Reference Genome for a Parasitic Bivalve with Doubly Uniparental Inheritance (Bivalvia: Unionida).</title>
        <authorList>
            <person name="Smith C.H."/>
        </authorList>
    </citation>
    <scope>NUCLEOTIDE SEQUENCE</scope>
    <source>
        <strain evidence="2">CHS0354</strain>
    </source>
</reference>
<evidence type="ECO:0000313" key="3">
    <source>
        <dbReference type="Proteomes" id="UP001195483"/>
    </source>
</evidence>
<protein>
    <submittedName>
        <fullName evidence="2">Uncharacterized protein</fullName>
    </submittedName>
</protein>
<reference evidence="2" key="3">
    <citation type="submission" date="2023-05" db="EMBL/GenBank/DDBJ databases">
        <authorList>
            <person name="Smith C.H."/>
        </authorList>
    </citation>
    <scope>NUCLEOTIDE SEQUENCE</scope>
    <source>
        <strain evidence="2">CHS0354</strain>
        <tissue evidence="2">Mantle</tissue>
    </source>
</reference>
<dbReference type="AlphaFoldDB" id="A0AAE0RV64"/>
<organism evidence="2 3">
    <name type="scientific">Potamilus streckersoni</name>
    <dbReference type="NCBI Taxonomy" id="2493646"/>
    <lineage>
        <taxon>Eukaryota</taxon>
        <taxon>Metazoa</taxon>
        <taxon>Spiralia</taxon>
        <taxon>Lophotrochozoa</taxon>
        <taxon>Mollusca</taxon>
        <taxon>Bivalvia</taxon>
        <taxon>Autobranchia</taxon>
        <taxon>Heteroconchia</taxon>
        <taxon>Palaeoheterodonta</taxon>
        <taxon>Unionida</taxon>
        <taxon>Unionoidea</taxon>
        <taxon>Unionidae</taxon>
        <taxon>Ambleminae</taxon>
        <taxon>Lampsilini</taxon>
        <taxon>Potamilus</taxon>
    </lineage>
</organism>
<feature type="compositionally biased region" description="Basic and acidic residues" evidence="1">
    <location>
        <begin position="8"/>
        <end position="23"/>
    </location>
</feature>
<evidence type="ECO:0000256" key="1">
    <source>
        <dbReference type="SAM" id="MobiDB-lite"/>
    </source>
</evidence>
<comment type="caution">
    <text evidence="2">The sequence shown here is derived from an EMBL/GenBank/DDBJ whole genome shotgun (WGS) entry which is preliminary data.</text>
</comment>
<proteinExistence type="predicted"/>
<gene>
    <name evidence="2" type="ORF">CHS0354_023504</name>
</gene>
<keyword evidence="3" id="KW-1185">Reference proteome</keyword>
<reference evidence="2" key="2">
    <citation type="journal article" date="2021" name="Genome Biol. Evol.">
        <title>Developing a high-quality reference genome for a parasitic bivalve with doubly uniparental inheritance (Bivalvia: Unionida).</title>
        <authorList>
            <person name="Smith C.H."/>
        </authorList>
    </citation>
    <scope>NUCLEOTIDE SEQUENCE</scope>
    <source>
        <strain evidence="2">CHS0354</strain>
        <tissue evidence="2">Mantle</tissue>
    </source>
</reference>
<sequence>MLKNGINSERDGQYSHYSEKNLDKRNAAQNRLIIGEGNSRNAAQNRERDQDALRRLDIFYGKQKVLQRSRNNRRKHFRPQTQN</sequence>
<feature type="region of interest" description="Disordered" evidence="1">
    <location>
        <begin position="64"/>
        <end position="83"/>
    </location>
</feature>
<dbReference type="EMBL" id="JAEAOA010001417">
    <property type="protein sequence ID" value="KAK3580268.1"/>
    <property type="molecule type" value="Genomic_DNA"/>
</dbReference>
<feature type="region of interest" description="Disordered" evidence="1">
    <location>
        <begin position="1"/>
        <end position="23"/>
    </location>
</feature>
<name>A0AAE0RV64_9BIVA</name>
<evidence type="ECO:0000313" key="2">
    <source>
        <dbReference type="EMBL" id="KAK3580268.1"/>
    </source>
</evidence>
<feature type="compositionally biased region" description="Basic residues" evidence="1">
    <location>
        <begin position="65"/>
        <end position="83"/>
    </location>
</feature>
<accession>A0AAE0RV64</accession>